<accession>A0A9W6IWA2</accession>
<evidence type="ECO:0000256" key="6">
    <source>
        <dbReference type="ARBA" id="ARBA00023136"/>
    </source>
</evidence>
<comment type="subcellular location">
    <subcellularLocation>
        <location evidence="1">Cell inner membrane</location>
        <topology evidence="1">Multi-pass membrane protein</topology>
    </subcellularLocation>
</comment>
<keyword evidence="10" id="KW-1185">Reference proteome</keyword>
<evidence type="ECO:0000256" key="5">
    <source>
        <dbReference type="ARBA" id="ARBA00022989"/>
    </source>
</evidence>
<feature type="transmembrane region" description="Helical" evidence="7">
    <location>
        <begin position="168"/>
        <end position="189"/>
    </location>
</feature>
<dbReference type="GO" id="GO:0005886">
    <property type="term" value="C:plasma membrane"/>
    <property type="evidence" value="ECO:0007669"/>
    <property type="project" value="UniProtKB-SubCell"/>
</dbReference>
<evidence type="ECO:0000256" key="7">
    <source>
        <dbReference type="SAM" id="Phobius"/>
    </source>
</evidence>
<evidence type="ECO:0000313" key="9">
    <source>
        <dbReference type="EMBL" id="MBM7853419.1"/>
    </source>
</evidence>
<dbReference type="InterPro" id="IPR002528">
    <property type="entry name" value="MATE_fam"/>
</dbReference>
<feature type="transmembrane region" description="Helical" evidence="7">
    <location>
        <begin position="420"/>
        <end position="442"/>
    </location>
</feature>
<evidence type="ECO:0000256" key="2">
    <source>
        <dbReference type="ARBA" id="ARBA00022448"/>
    </source>
</evidence>
<feature type="transmembrane region" description="Helical" evidence="7">
    <location>
        <begin position="394"/>
        <end position="414"/>
    </location>
</feature>
<reference evidence="8" key="3">
    <citation type="submission" date="2023-01" db="EMBL/GenBank/DDBJ databases">
        <authorList>
            <person name="Sun Q."/>
            <person name="Evtushenko L."/>
        </authorList>
    </citation>
    <scope>NUCLEOTIDE SEQUENCE</scope>
    <source>
        <strain evidence="8">VKM B-1606</strain>
    </source>
</reference>
<proteinExistence type="predicted"/>
<dbReference type="GO" id="GO:0015297">
    <property type="term" value="F:antiporter activity"/>
    <property type="evidence" value="ECO:0007669"/>
    <property type="project" value="InterPro"/>
</dbReference>
<keyword evidence="3" id="KW-1003">Cell membrane</keyword>
<reference evidence="9 10" key="2">
    <citation type="submission" date="2021-01" db="EMBL/GenBank/DDBJ databases">
        <title>Genomic Encyclopedia of Type Strains, Phase IV (KMG-IV): sequencing the most valuable type-strain genomes for metagenomic binning, comparative biology and taxonomic classification.</title>
        <authorList>
            <person name="Goeker M."/>
        </authorList>
    </citation>
    <scope>NUCLEOTIDE SEQUENCE [LARGE SCALE GENOMIC DNA]</scope>
    <source>
        <strain evidence="9 10">DSM 6130</strain>
    </source>
</reference>
<feature type="transmembrane region" description="Helical" evidence="7">
    <location>
        <begin position="275"/>
        <end position="297"/>
    </location>
</feature>
<evidence type="ECO:0000256" key="1">
    <source>
        <dbReference type="ARBA" id="ARBA00004429"/>
    </source>
</evidence>
<keyword evidence="2" id="KW-0813">Transport</keyword>
<evidence type="ECO:0000313" key="11">
    <source>
        <dbReference type="Proteomes" id="UP001143400"/>
    </source>
</evidence>
<organism evidence="8 11">
    <name type="scientific">Methylopila capsulata</name>
    <dbReference type="NCBI Taxonomy" id="61654"/>
    <lineage>
        <taxon>Bacteria</taxon>
        <taxon>Pseudomonadati</taxon>
        <taxon>Pseudomonadota</taxon>
        <taxon>Alphaproteobacteria</taxon>
        <taxon>Hyphomicrobiales</taxon>
        <taxon>Methylopilaceae</taxon>
        <taxon>Methylopila</taxon>
    </lineage>
</organism>
<evidence type="ECO:0000256" key="4">
    <source>
        <dbReference type="ARBA" id="ARBA00022692"/>
    </source>
</evidence>
<dbReference type="RefSeq" id="WP_204951878.1">
    <property type="nucleotide sequence ID" value="NZ_BSFF01000009.1"/>
</dbReference>
<feature type="transmembrane region" description="Helical" evidence="7">
    <location>
        <begin position="237"/>
        <end position="263"/>
    </location>
</feature>
<dbReference type="EMBL" id="JAFBCY010000005">
    <property type="protein sequence ID" value="MBM7853419.1"/>
    <property type="molecule type" value="Genomic_DNA"/>
</dbReference>
<comment type="caution">
    <text evidence="8">The sequence shown here is derived from an EMBL/GenBank/DDBJ whole genome shotgun (WGS) entry which is preliminary data.</text>
</comment>
<feature type="transmembrane region" description="Helical" evidence="7">
    <location>
        <begin position="138"/>
        <end position="161"/>
    </location>
</feature>
<dbReference type="Proteomes" id="UP001143400">
    <property type="component" value="Unassembled WGS sequence"/>
</dbReference>
<keyword evidence="5 7" id="KW-1133">Transmembrane helix</keyword>
<dbReference type="InterPro" id="IPR048279">
    <property type="entry name" value="MdtK-like"/>
</dbReference>
<evidence type="ECO:0000313" key="8">
    <source>
        <dbReference type="EMBL" id="GLK57368.1"/>
    </source>
</evidence>
<reference evidence="8" key="1">
    <citation type="journal article" date="2014" name="Int. J. Syst. Evol. Microbiol.">
        <title>Complete genome sequence of Corynebacterium casei LMG S-19264T (=DSM 44701T), isolated from a smear-ripened cheese.</title>
        <authorList>
            <consortium name="US DOE Joint Genome Institute (JGI-PGF)"/>
            <person name="Walter F."/>
            <person name="Albersmeier A."/>
            <person name="Kalinowski J."/>
            <person name="Ruckert C."/>
        </authorList>
    </citation>
    <scope>NUCLEOTIDE SEQUENCE</scope>
    <source>
        <strain evidence="8">VKM B-1606</strain>
    </source>
</reference>
<dbReference type="NCBIfam" id="TIGR00797">
    <property type="entry name" value="matE"/>
    <property type="match status" value="1"/>
</dbReference>
<feature type="transmembrane region" description="Helical" evidence="7">
    <location>
        <begin position="361"/>
        <end position="382"/>
    </location>
</feature>
<dbReference type="PIRSF" id="PIRSF006603">
    <property type="entry name" value="DinF"/>
    <property type="match status" value="1"/>
</dbReference>
<feature type="transmembrane region" description="Helical" evidence="7">
    <location>
        <begin position="318"/>
        <end position="341"/>
    </location>
</feature>
<gene>
    <name evidence="8" type="ORF">GCM10008170_33880</name>
    <name evidence="9" type="ORF">JOD31_003680</name>
</gene>
<dbReference type="PANTHER" id="PTHR43549:SF3">
    <property type="entry name" value="MULTIDRUG RESISTANCE PROTEIN YPNP-RELATED"/>
    <property type="match status" value="1"/>
</dbReference>
<evidence type="ECO:0000313" key="10">
    <source>
        <dbReference type="Proteomes" id="UP000758856"/>
    </source>
</evidence>
<sequence>MSAGLFAPADLGAPDLKRLVVRLALPAVIGLSANAAHHTANALFVGAIGVEAIAAVTLALPIVILIAAVGEGLGVGAAATIGRLLGARRKTEAGVVASTVIAVAIPLGLLLTAVTILARRPLLELFGAPEATLPMAESYLIVAALGSTLILLQIICDFVAISEGNTRFSMWTLIGGFGLNVALDPVLIFGFGLGVAGAALATLISQVVVLCVYALYFRRRWGVLRVAPRLARLRRRVLGPVVAIGLPIAASSALTGAAFAILYRSAGAHAGEAGIAAIGIALRVMTLGTLPVIGFALGGQPVLGYAWGAGDRGRVADAAGFMGAASSAFCAAYAFAVILFARPIAGLFTADPATIDLAAEALVASHVVFPFLGLRYVLLVLLQSAGKPRQAAALSLAPNGYLLLPLLAVLPLWFGFAGVAWSLAAAAGLTALLAAGLGATLLGELRRPDPSRLTPKPQTS</sequence>
<dbReference type="Pfam" id="PF01554">
    <property type="entry name" value="MatE"/>
    <property type="match status" value="2"/>
</dbReference>
<dbReference type="GO" id="GO:0042910">
    <property type="term" value="F:xenobiotic transmembrane transporter activity"/>
    <property type="evidence" value="ECO:0007669"/>
    <property type="project" value="InterPro"/>
</dbReference>
<dbReference type="PANTHER" id="PTHR43549">
    <property type="entry name" value="MULTIDRUG RESISTANCE PROTEIN YPNP-RELATED"/>
    <property type="match status" value="1"/>
</dbReference>
<dbReference type="InterPro" id="IPR052031">
    <property type="entry name" value="Membrane_Transporter-Flippase"/>
</dbReference>
<feature type="transmembrane region" description="Helical" evidence="7">
    <location>
        <begin position="93"/>
        <end position="118"/>
    </location>
</feature>
<keyword evidence="4 7" id="KW-0812">Transmembrane</keyword>
<feature type="transmembrane region" description="Helical" evidence="7">
    <location>
        <begin position="195"/>
        <end position="216"/>
    </location>
</feature>
<evidence type="ECO:0000256" key="3">
    <source>
        <dbReference type="ARBA" id="ARBA00022475"/>
    </source>
</evidence>
<dbReference type="AlphaFoldDB" id="A0A9W6IWA2"/>
<name>A0A9W6IWA2_9HYPH</name>
<keyword evidence="6 7" id="KW-0472">Membrane</keyword>
<dbReference type="EMBL" id="BSFF01000009">
    <property type="protein sequence ID" value="GLK57368.1"/>
    <property type="molecule type" value="Genomic_DNA"/>
</dbReference>
<feature type="transmembrane region" description="Helical" evidence="7">
    <location>
        <begin position="52"/>
        <end position="81"/>
    </location>
</feature>
<protein>
    <submittedName>
        <fullName evidence="9">MATE family efflux protein</fullName>
    </submittedName>
    <submittedName>
        <fullName evidence="8">MATE family efflux transporter</fullName>
    </submittedName>
</protein>
<dbReference type="Proteomes" id="UP000758856">
    <property type="component" value="Unassembled WGS sequence"/>
</dbReference>